<feature type="region of interest" description="Disordered" evidence="1">
    <location>
        <begin position="70"/>
        <end position="137"/>
    </location>
</feature>
<feature type="compositionally biased region" description="Low complexity" evidence="1">
    <location>
        <begin position="667"/>
        <end position="680"/>
    </location>
</feature>
<dbReference type="GO" id="GO:0003676">
    <property type="term" value="F:nucleic acid binding"/>
    <property type="evidence" value="ECO:0007669"/>
    <property type="project" value="InterPro"/>
</dbReference>
<dbReference type="InterPro" id="IPR013103">
    <property type="entry name" value="RVT_2"/>
</dbReference>
<feature type="compositionally biased region" description="Acidic residues" evidence="1">
    <location>
        <begin position="1698"/>
        <end position="1707"/>
    </location>
</feature>
<feature type="region of interest" description="Disordered" evidence="1">
    <location>
        <begin position="2379"/>
        <end position="2402"/>
    </location>
</feature>
<evidence type="ECO:0000313" key="5">
    <source>
        <dbReference type="EMBL" id="CAL4765645.1"/>
    </source>
</evidence>
<dbReference type="InterPro" id="IPR036397">
    <property type="entry name" value="RNaseH_sf"/>
</dbReference>
<reference evidence="4" key="2">
    <citation type="submission" date="2024-04" db="EMBL/GenBank/DDBJ databases">
        <authorList>
            <person name="Chen Y."/>
            <person name="Shah S."/>
            <person name="Dougan E. K."/>
            <person name="Thang M."/>
            <person name="Chan C."/>
        </authorList>
    </citation>
    <scope>NUCLEOTIDE SEQUENCE [LARGE SCALE GENOMIC DNA]</scope>
</reference>
<dbReference type="Gene3D" id="3.30.420.10">
    <property type="entry name" value="Ribonuclease H-like superfamily/Ribonuclease H"/>
    <property type="match status" value="1"/>
</dbReference>
<evidence type="ECO:0000313" key="6">
    <source>
        <dbReference type="Proteomes" id="UP001152797"/>
    </source>
</evidence>
<dbReference type="InterPro" id="IPR050951">
    <property type="entry name" value="Retrovirus_Pol_polyprotein"/>
</dbReference>
<proteinExistence type="predicted"/>
<comment type="caution">
    <text evidence="3">The sequence shown here is derived from an EMBL/GenBank/DDBJ whole genome shotgun (WGS) entry which is preliminary data.</text>
</comment>
<dbReference type="Proteomes" id="UP001152797">
    <property type="component" value="Unassembled WGS sequence"/>
</dbReference>
<accession>A0A9P1FJD2</accession>
<name>A0A9P1FJD2_9DINO</name>
<feature type="region of interest" description="Disordered" evidence="1">
    <location>
        <begin position="2138"/>
        <end position="2201"/>
    </location>
</feature>
<dbReference type="InterPro" id="IPR012337">
    <property type="entry name" value="RNaseH-like_sf"/>
</dbReference>
<dbReference type="EMBL" id="CAMXCT010000403">
    <property type="protein sequence ID" value="CAI3978333.1"/>
    <property type="molecule type" value="Genomic_DNA"/>
</dbReference>
<dbReference type="EMBL" id="CAMXCT020000403">
    <property type="protein sequence ID" value="CAL1131708.1"/>
    <property type="molecule type" value="Genomic_DNA"/>
</dbReference>
<dbReference type="SUPFAM" id="SSF53098">
    <property type="entry name" value="Ribonuclease H-like"/>
    <property type="match status" value="1"/>
</dbReference>
<feature type="compositionally biased region" description="Polar residues" evidence="1">
    <location>
        <begin position="638"/>
        <end position="649"/>
    </location>
</feature>
<dbReference type="EMBL" id="CAMXCT030000403">
    <property type="protein sequence ID" value="CAL4765645.1"/>
    <property type="molecule type" value="Genomic_DNA"/>
</dbReference>
<reference evidence="3" key="1">
    <citation type="submission" date="2022-10" db="EMBL/GenBank/DDBJ databases">
        <authorList>
            <person name="Chen Y."/>
            <person name="Dougan E. K."/>
            <person name="Chan C."/>
            <person name="Rhodes N."/>
            <person name="Thang M."/>
        </authorList>
    </citation>
    <scope>NUCLEOTIDE SEQUENCE</scope>
</reference>
<evidence type="ECO:0000256" key="1">
    <source>
        <dbReference type="SAM" id="MobiDB-lite"/>
    </source>
</evidence>
<dbReference type="PANTHER" id="PTHR37984">
    <property type="entry name" value="PROTEIN CBG26694"/>
    <property type="match status" value="1"/>
</dbReference>
<dbReference type="Pfam" id="PF07727">
    <property type="entry name" value="RVT_2"/>
    <property type="match status" value="1"/>
</dbReference>
<protein>
    <submittedName>
        <fullName evidence="5">Retrovirus-related Pol polyprotein from transposon RE1 (Retro element 1) (AtRE1)</fullName>
    </submittedName>
</protein>
<evidence type="ECO:0000313" key="3">
    <source>
        <dbReference type="EMBL" id="CAI3978333.1"/>
    </source>
</evidence>
<dbReference type="OrthoDB" id="406910at2759"/>
<dbReference type="InterPro" id="IPR001584">
    <property type="entry name" value="Integrase_cat-core"/>
</dbReference>
<dbReference type="PROSITE" id="PS50994">
    <property type="entry name" value="INTEGRASE"/>
    <property type="match status" value="1"/>
</dbReference>
<feature type="domain" description="Integrase catalytic" evidence="2">
    <location>
        <begin position="195"/>
        <end position="361"/>
    </location>
</feature>
<dbReference type="GO" id="GO:0015074">
    <property type="term" value="P:DNA integration"/>
    <property type="evidence" value="ECO:0007669"/>
    <property type="project" value="InterPro"/>
</dbReference>
<organism evidence="3">
    <name type="scientific">Cladocopium goreaui</name>
    <dbReference type="NCBI Taxonomy" id="2562237"/>
    <lineage>
        <taxon>Eukaryota</taxon>
        <taxon>Sar</taxon>
        <taxon>Alveolata</taxon>
        <taxon>Dinophyceae</taxon>
        <taxon>Suessiales</taxon>
        <taxon>Symbiodiniaceae</taxon>
        <taxon>Cladocopium</taxon>
    </lineage>
</organism>
<evidence type="ECO:0000259" key="2">
    <source>
        <dbReference type="PROSITE" id="PS50994"/>
    </source>
</evidence>
<feature type="region of interest" description="Disordered" evidence="1">
    <location>
        <begin position="602"/>
        <end position="727"/>
    </location>
</feature>
<feature type="compositionally biased region" description="Basic and acidic residues" evidence="1">
    <location>
        <begin position="2156"/>
        <end position="2169"/>
    </location>
</feature>
<feature type="compositionally biased region" description="Low complexity" evidence="1">
    <location>
        <begin position="1657"/>
        <end position="1667"/>
    </location>
</feature>
<feature type="region of interest" description="Disordered" evidence="1">
    <location>
        <begin position="1468"/>
        <end position="1615"/>
    </location>
</feature>
<feature type="compositionally biased region" description="Basic and acidic residues" evidence="1">
    <location>
        <begin position="711"/>
        <end position="720"/>
    </location>
</feature>
<feature type="compositionally biased region" description="Basic residues" evidence="1">
    <location>
        <begin position="1758"/>
        <end position="1767"/>
    </location>
</feature>
<gene>
    <name evidence="3" type="ORF">C1SCF055_LOCUS6392</name>
</gene>
<dbReference type="PANTHER" id="PTHR37984:SF5">
    <property type="entry name" value="PROTEIN NYNRIN-LIKE"/>
    <property type="match status" value="1"/>
</dbReference>
<evidence type="ECO:0000313" key="4">
    <source>
        <dbReference type="EMBL" id="CAL1131708.1"/>
    </source>
</evidence>
<sequence>MGRDRGASINRSRLAQKYPMKLVNAILLAFANSIGLPQDLLYVVDGQRTLEHEQHFEMNLMLAGEDPTVLQHRLPPPQVQLSGQDRPGDHTGAPSPGNCHDKPAGDCPVQDLLAVEEDDAPPPSDPPANRENFPGSHPLSLEALVKRAHDGLGHPGKDRFVRILANSKASQRVLDIAKNLKCSVCEKFKLPKPSRAGAPPREIGLNEIVGVDSFQVRVPFSNKTKYCLNVVDYGSHFQMVIPLNGHTAHETRAGYRLWLKVFGPPRKLLCDLGREFQKEFENLAEADGTELLPSSLETPEQRGFVERQGQLFKDMFYKTMEQIQCSDWASWHQTLDLVCFTKNRLLSRGGYSPAQRVFGYQQRIPGALMSEGGSDLAVQSLASIGDTEVARAMEIRKAASCAFHEIDCQQAVRAAATHGPRPHYAYETGQAVYFWRRGTDAARKPAIYFWHGPARVVATQLPHTVWLSYNHHLVKAAPEKLRPASEEEFFSLSGWLDGISNAKNQFEAEKIKGLIDLSKEPEGPLPDEEHDYWRQSGNFWIRVHVEPRKEFFQPMNSDPDLPFLTEHLKPWRKTRMIFDGGAEETIEDNWTFQANVPPHGESWTGETWFEMHDGNQPPPQLHKREVQPEPLPRRLRQKTSPVEINNPVTISPPPGLPEPPIDVDQRSTSSLSMSPESPIPTELGKDERSDPGDGAPSDPRPEDIPIPDSEAGDRKRDHELVSQASSDWEEIPVTKKSRLELLEIYYTELSNKSAQRQKKGKESTFRDFPGRDAERLQRAIHKEFNNNLATGAYELLDPTTSELIRRTAPEKIMKSRYVLTKKPIEDFAVEDAISADEVLDSSSPDQPCKAKCRHVMQGYSESALLELETSTPQVHRDSVIFAAQLMASMGWLPGFADFTQAFHSGDPIDRELYAEQPAEGLPGAARGQLIKLLKTCYGLTDGPYQWFKHIVRFLCEELHYRQSVVDPCLFFLDSHPDQDGQSYVEGVLALATDDLFHGGSERHMQKMQTICNKYKLGKFTWNSGRFVGKEITRLDDGSIQLDQQFYTEARVAPIPVTRERKRRKFSVCTPDEIEQLRALVGVLSWLSKETRCDLAGRTALLQQAFPRPLIKDLLTANQIAKEAMDHKNIGIKVMPIPLDRLRAGVVTDASWGNSKEFGTYLEQASDDWWEETSTTWTRRHVVERRTAFHPAACPDGPDLHDLQPMRITEMNVNDRISTIRDEWTTSDSLRPLASQSWTGTTTFYKQDKGQMLDSKDIHAGYEQLNKLYSQGGEIVIFYDQALPESQSLQNVSVASWKSYRLKRQTVNTLSSETQALVRGLGSVHWYRILILEARGLQLSAREWHREVSRLPFICVTDAKSLYDAVSKYTNPASQCGDKRTSIDISLIKQEVNNLNGNIRWVDGRTMLADPLTKETRSDLLRHVLRTGQWAILEAAAAARWFPGPPWRSNVQPEPGECLEDLLKAVDEDDDDDDEEQEKGGESEVSTPSEPAPVVNPETAAPDVMPATCSSPAPSLAPTMSDDEGSVAGCEPPPCDPCVGQPVVEQPPAGPNPLDEKPSQLVMISDEEGEGTCPVKAHDPDWPEWFDPLVEDSQPDPDWRYTAPKPEEPQPSASTYSCLSAELKQKLRLKVAKIPTDVQQTIPLSEEVSEALAAQWVQEQQQPEVVAASPAKPLPSPEPEVLGESKEQGGPTDMKVDEPDQLVADDETEKLLKAKTLVLGETDDTIEDAGGPPLTREQQRALRKSQARGAGKDSPSRKSPAKKSKRAKAAATPETKPKRKRGAANDTANDTETTEPKCAKRGTKPAALAVNPVPMEVKWLTEPGRSFEDRLDPELARGLHATIQQEVETEPPGSQRGRCGQMGWAAESLGVWRFVEMFAGEANVSKACLERSLPGVSCDYIYGGLAILAVLRPQSLGLLAQRSDAVPLALPSLDSRGQKRSTGVKKRLKTSQTFGCDVVDVQFQPEFAQPCGLFVEGYSSGSAGGSILDTTEAATPAEPPQGHGAFPDPALPKQVPGEGEVPPTVAGPMPGFNTTMETLEKEMMERLQLKMLELEESFTREIHEKKRVAEQELEKEYNGKRAKLDEEIFDLQENLVHQQTQLALASEQLQERMLLVSDEQKCLDDLREKTRQMKLQLEAAADHDPPMHPPPCTPSSKAKELLKKKLEQTQKKPAVPISTPSPASLPSAVRPSENTGDLGEVSVNGPMVPVSDQRFTSSTHPQAWHCLYRMCRKPDGIDKEIYDKWHSGGAKRDQLLKDFVCRCFAPADDFNKNKAKLQALITLRQKTSQWRRNLQGYSWHTEEEMKTVLKWSQSKVDGAVKYCTKRKMTKKCIYDVTALKFLVQTRDDVEAGDEKIKELESEMREIGLFDSEFSLGDVLDEGEDEQSASPNNGPKKKKLEEYPDVEGDESLPEYIGQYKRACLSRKALLKTTKERLEKDNVSPADYKLLGCSGFQLLFKASFHVLPQLVEILNLWCFRSKV</sequence>
<feature type="compositionally biased region" description="Pro residues" evidence="1">
    <location>
        <begin position="650"/>
        <end position="660"/>
    </location>
</feature>
<keyword evidence="6" id="KW-1185">Reference proteome</keyword>
<feature type="region of interest" description="Disordered" evidence="1">
    <location>
        <begin position="1657"/>
        <end position="1808"/>
    </location>
</feature>